<feature type="transmembrane region" description="Helical" evidence="1">
    <location>
        <begin position="182"/>
        <end position="204"/>
    </location>
</feature>
<dbReference type="InterPro" id="IPR050640">
    <property type="entry name" value="Bact_2-comp_sensor_kinase"/>
</dbReference>
<feature type="transmembrane region" description="Helical" evidence="1">
    <location>
        <begin position="274"/>
        <end position="299"/>
    </location>
</feature>
<feature type="transmembrane region" description="Helical" evidence="1">
    <location>
        <begin position="12"/>
        <end position="28"/>
    </location>
</feature>
<proteinExistence type="predicted"/>
<evidence type="ECO:0000313" key="3">
    <source>
        <dbReference type="EMBL" id="MRS59713.1"/>
    </source>
</evidence>
<dbReference type="PANTHER" id="PTHR34220:SF7">
    <property type="entry name" value="SENSOR HISTIDINE KINASE YPDA"/>
    <property type="match status" value="1"/>
</dbReference>
<feature type="transmembrane region" description="Helical" evidence="1">
    <location>
        <begin position="66"/>
        <end position="87"/>
    </location>
</feature>
<evidence type="ECO:0000259" key="2">
    <source>
        <dbReference type="Pfam" id="PF06580"/>
    </source>
</evidence>
<dbReference type="OrthoDB" id="9792992at2"/>
<dbReference type="GO" id="GO:0000155">
    <property type="term" value="F:phosphorelay sensor kinase activity"/>
    <property type="evidence" value="ECO:0007669"/>
    <property type="project" value="InterPro"/>
</dbReference>
<protein>
    <submittedName>
        <fullName evidence="3">Sensor protein lytS</fullName>
    </submittedName>
</protein>
<accession>A0A7K0ECN0</accession>
<dbReference type="RefSeq" id="WP_154171962.1">
    <property type="nucleotide sequence ID" value="NZ_WJXZ01000001.1"/>
</dbReference>
<feature type="transmembrane region" description="Helical" evidence="1">
    <location>
        <begin position="216"/>
        <end position="237"/>
    </location>
</feature>
<feature type="domain" description="Signal transduction histidine kinase internal region" evidence="2">
    <location>
        <begin position="319"/>
        <end position="397"/>
    </location>
</feature>
<feature type="transmembrane region" description="Helical" evidence="1">
    <location>
        <begin position="249"/>
        <end position="268"/>
    </location>
</feature>
<dbReference type="InterPro" id="IPR036890">
    <property type="entry name" value="HATPase_C_sf"/>
</dbReference>
<dbReference type="AlphaFoldDB" id="A0A7K0ECN0"/>
<dbReference type="PANTHER" id="PTHR34220">
    <property type="entry name" value="SENSOR HISTIDINE KINASE YPDA"/>
    <property type="match status" value="1"/>
</dbReference>
<organism evidence="3 4">
    <name type="scientific">Larkinella terrae</name>
    <dbReference type="NCBI Taxonomy" id="2025311"/>
    <lineage>
        <taxon>Bacteria</taxon>
        <taxon>Pseudomonadati</taxon>
        <taxon>Bacteroidota</taxon>
        <taxon>Cytophagia</taxon>
        <taxon>Cytophagales</taxon>
        <taxon>Spirosomataceae</taxon>
        <taxon>Larkinella</taxon>
    </lineage>
</organism>
<sequence length="511" mass="59487">MRELAGIRRVEFWFAISIAAIYVIRRLLNEVRRIDDMIQQLEDKQIASATIWHDLAGYNHTLNNNFPLIAGVVLFMISWYGFHYLTFPNWNNIENDEKTRLYAGLSILLLFSSVTIYHFAKLQVQFRRDEVGELIGLKVYSVYRKRNVLADFIGFGVLILSYELLSKLAYYLHRNVRQDFRYISLLIWIPMAVFLITFALSANLPETLWRSPVREVLVFLTIPLQIYILQFFIYTSILPYIPDFRSPEFLGRLITGGLFWILLTGIVWGARSHFMYYSAGANYALAILVLFAAVITALVRRSMNKEKVQLQTQVSHTSAELAGLQSQINPHFLFNALNSLYATALKENSEKTADGIQKLGDMMRFMLHENNRDRIPLPKEVDYLRNYIELQRMRLDETHGIEIRVTIQEPNRDLYIAPMMLIPFVENAFKHGISLRNPSWIYITLTLDDSTIYFKVHNSRHATPVNDPEKERTGIGLENVKKRLELIYPGRYTLAIQASEQDFFVALTIRY</sequence>
<keyword evidence="1" id="KW-0472">Membrane</keyword>
<dbReference type="SUPFAM" id="SSF55874">
    <property type="entry name" value="ATPase domain of HSP90 chaperone/DNA topoisomerase II/histidine kinase"/>
    <property type="match status" value="1"/>
</dbReference>
<reference evidence="3 4" key="1">
    <citation type="journal article" date="2018" name="Antonie Van Leeuwenhoek">
        <title>Larkinella terrae sp. nov., isolated from soil on Jeju Island, South Korea.</title>
        <authorList>
            <person name="Ten L.N."/>
            <person name="Jeon J."/>
            <person name="Park S.J."/>
            <person name="Park S."/>
            <person name="Lee S.Y."/>
            <person name="Kim M.K."/>
            <person name="Jung H.Y."/>
        </authorList>
    </citation>
    <scope>NUCLEOTIDE SEQUENCE [LARGE SCALE GENOMIC DNA]</scope>
    <source>
        <strain evidence="3 4">KCTC 52001</strain>
    </source>
</reference>
<keyword evidence="1" id="KW-1133">Transmembrane helix</keyword>
<dbReference type="Proteomes" id="UP000441754">
    <property type="component" value="Unassembled WGS sequence"/>
</dbReference>
<dbReference type="InterPro" id="IPR010559">
    <property type="entry name" value="Sig_transdc_His_kin_internal"/>
</dbReference>
<keyword evidence="4" id="KW-1185">Reference proteome</keyword>
<feature type="transmembrane region" description="Helical" evidence="1">
    <location>
        <begin position="99"/>
        <end position="120"/>
    </location>
</feature>
<evidence type="ECO:0000256" key="1">
    <source>
        <dbReference type="SAM" id="Phobius"/>
    </source>
</evidence>
<dbReference type="EMBL" id="WJXZ01000001">
    <property type="protein sequence ID" value="MRS59713.1"/>
    <property type="molecule type" value="Genomic_DNA"/>
</dbReference>
<dbReference type="GO" id="GO:0016020">
    <property type="term" value="C:membrane"/>
    <property type="evidence" value="ECO:0007669"/>
    <property type="project" value="InterPro"/>
</dbReference>
<gene>
    <name evidence="3" type="ORF">GJJ30_00300</name>
</gene>
<comment type="caution">
    <text evidence="3">The sequence shown here is derived from an EMBL/GenBank/DDBJ whole genome shotgun (WGS) entry which is preliminary data.</text>
</comment>
<dbReference type="Pfam" id="PF06580">
    <property type="entry name" value="His_kinase"/>
    <property type="match status" value="1"/>
</dbReference>
<keyword evidence="1" id="KW-0812">Transmembrane</keyword>
<evidence type="ECO:0000313" key="4">
    <source>
        <dbReference type="Proteomes" id="UP000441754"/>
    </source>
</evidence>
<dbReference type="Gene3D" id="3.30.565.10">
    <property type="entry name" value="Histidine kinase-like ATPase, C-terminal domain"/>
    <property type="match status" value="1"/>
</dbReference>
<feature type="transmembrane region" description="Helical" evidence="1">
    <location>
        <begin position="148"/>
        <end position="170"/>
    </location>
</feature>
<name>A0A7K0ECN0_9BACT</name>